<keyword evidence="10" id="KW-1185">Reference proteome</keyword>
<dbReference type="Gene3D" id="1.10.10.10">
    <property type="entry name" value="Winged helix-like DNA-binding domain superfamily/Winged helix DNA-binding domain"/>
    <property type="match status" value="1"/>
</dbReference>
<dbReference type="InterPro" id="IPR002481">
    <property type="entry name" value="FUR"/>
</dbReference>
<dbReference type="GO" id="GO:1900376">
    <property type="term" value="P:regulation of secondary metabolite biosynthetic process"/>
    <property type="evidence" value="ECO:0007669"/>
    <property type="project" value="TreeGrafter"/>
</dbReference>
<comment type="similarity">
    <text evidence="1">Belongs to the Fur family.</text>
</comment>
<sequence>MSIRQPSSHKTVFDFLKQLQREIDAQDLYLELQRRGKKIGLATVYRALKTLHKQGSIQERMSTNGKSLYSATSFHQQHHLNCLHCQRSIVIDNCPINGKLDRWFQSQEFKVYYHTLEFFGLCTDCQEQEAFRQS</sequence>
<dbReference type="PANTHER" id="PTHR33202">
    <property type="entry name" value="ZINC UPTAKE REGULATION PROTEIN"/>
    <property type="match status" value="1"/>
</dbReference>
<dbReference type="GO" id="GO:0045892">
    <property type="term" value="P:negative regulation of DNA-templated transcription"/>
    <property type="evidence" value="ECO:0007669"/>
    <property type="project" value="TreeGrafter"/>
</dbReference>
<evidence type="ECO:0000256" key="4">
    <source>
        <dbReference type="ARBA" id="ARBA00023015"/>
    </source>
</evidence>
<dbReference type="InterPro" id="IPR036388">
    <property type="entry name" value="WH-like_DNA-bd_sf"/>
</dbReference>
<feature type="binding site" evidence="7">
    <location>
        <position position="82"/>
    </location>
    <ligand>
        <name>Zn(2+)</name>
        <dbReference type="ChEBI" id="CHEBI:29105"/>
    </ligand>
</feature>
<accession>A0A563VZ67</accession>
<reference evidence="9 10" key="1">
    <citation type="submission" date="2019-01" db="EMBL/GenBank/DDBJ databases">
        <authorList>
            <person name="Brito A."/>
        </authorList>
    </citation>
    <scope>NUCLEOTIDE SEQUENCE [LARGE SCALE GENOMIC DNA]</scope>
    <source>
        <strain evidence="9">1</strain>
    </source>
</reference>
<keyword evidence="5" id="KW-0238">DNA-binding</keyword>
<dbReference type="AlphaFoldDB" id="A0A563VZ67"/>
<gene>
    <name evidence="9" type="ORF">H1P_4840001</name>
</gene>
<feature type="binding site" evidence="7">
    <location>
        <position position="125"/>
    </location>
    <ligand>
        <name>Zn(2+)</name>
        <dbReference type="ChEBI" id="CHEBI:29105"/>
    </ligand>
</feature>
<dbReference type="SUPFAM" id="SSF46785">
    <property type="entry name" value="Winged helix' DNA-binding domain"/>
    <property type="match status" value="1"/>
</dbReference>
<dbReference type="EMBL" id="CAACVJ010000428">
    <property type="protein sequence ID" value="VEP16695.1"/>
    <property type="molecule type" value="Genomic_DNA"/>
</dbReference>
<dbReference type="Proteomes" id="UP000320055">
    <property type="component" value="Unassembled WGS sequence"/>
</dbReference>
<dbReference type="Gene3D" id="3.30.1490.190">
    <property type="match status" value="1"/>
</dbReference>
<dbReference type="CDD" id="cd07153">
    <property type="entry name" value="Fur_like"/>
    <property type="match status" value="1"/>
</dbReference>
<keyword evidence="7" id="KW-0479">Metal-binding</keyword>
<dbReference type="GO" id="GO:0003700">
    <property type="term" value="F:DNA-binding transcription factor activity"/>
    <property type="evidence" value="ECO:0007669"/>
    <property type="project" value="InterPro"/>
</dbReference>
<keyword evidence="3 7" id="KW-0862">Zinc</keyword>
<feature type="binding site" evidence="7">
    <location>
        <position position="122"/>
    </location>
    <ligand>
        <name>Zn(2+)</name>
        <dbReference type="ChEBI" id="CHEBI:29105"/>
    </ligand>
</feature>
<evidence type="ECO:0000256" key="5">
    <source>
        <dbReference type="ARBA" id="ARBA00023125"/>
    </source>
</evidence>
<dbReference type="InterPro" id="IPR043135">
    <property type="entry name" value="Fur_C"/>
</dbReference>
<keyword evidence="8" id="KW-0408">Iron</keyword>
<dbReference type="GO" id="GO:0008270">
    <property type="term" value="F:zinc ion binding"/>
    <property type="evidence" value="ECO:0007669"/>
    <property type="project" value="TreeGrafter"/>
</dbReference>
<dbReference type="Pfam" id="PF01475">
    <property type="entry name" value="FUR"/>
    <property type="match status" value="1"/>
</dbReference>
<evidence type="ECO:0000256" key="1">
    <source>
        <dbReference type="ARBA" id="ARBA00007957"/>
    </source>
</evidence>
<feature type="binding site" evidence="8">
    <location>
        <position position="114"/>
    </location>
    <ligand>
        <name>Fe cation</name>
        <dbReference type="ChEBI" id="CHEBI:24875"/>
    </ligand>
</feature>
<keyword evidence="2" id="KW-0678">Repressor</keyword>
<keyword evidence="4" id="KW-0805">Transcription regulation</keyword>
<evidence type="ECO:0000256" key="3">
    <source>
        <dbReference type="ARBA" id="ARBA00022833"/>
    </source>
</evidence>
<dbReference type="InterPro" id="IPR036390">
    <property type="entry name" value="WH_DNA-bd_sf"/>
</dbReference>
<evidence type="ECO:0000256" key="8">
    <source>
        <dbReference type="PIRSR" id="PIRSR602481-2"/>
    </source>
</evidence>
<name>A0A563VZ67_9CYAN</name>
<evidence type="ECO:0000313" key="10">
    <source>
        <dbReference type="Proteomes" id="UP000320055"/>
    </source>
</evidence>
<dbReference type="OrthoDB" id="8659436at2"/>
<evidence type="ECO:0000313" key="9">
    <source>
        <dbReference type="EMBL" id="VEP16695.1"/>
    </source>
</evidence>
<dbReference type="RefSeq" id="WP_144875454.1">
    <property type="nucleotide sequence ID" value="NZ_LR214218.1"/>
</dbReference>
<protein>
    <submittedName>
        <fullName evidence="9">Fe2+/Zn2+ uptake regulation protein</fullName>
    </submittedName>
</protein>
<organism evidence="9 10">
    <name type="scientific">Hyella patelloides LEGE 07179</name>
    <dbReference type="NCBI Taxonomy" id="945734"/>
    <lineage>
        <taxon>Bacteria</taxon>
        <taxon>Bacillati</taxon>
        <taxon>Cyanobacteriota</taxon>
        <taxon>Cyanophyceae</taxon>
        <taxon>Pleurocapsales</taxon>
        <taxon>Hyellaceae</taxon>
        <taxon>Hyella</taxon>
    </lineage>
</organism>
<feature type="binding site" evidence="7">
    <location>
        <position position="85"/>
    </location>
    <ligand>
        <name>Zn(2+)</name>
        <dbReference type="ChEBI" id="CHEBI:29105"/>
    </ligand>
</feature>
<evidence type="ECO:0000256" key="7">
    <source>
        <dbReference type="PIRSR" id="PIRSR602481-1"/>
    </source>
</evidence>
<dbReference type="PANTHER" id="PTHR33202:SF19">
    <property type="entry name" value="FERRIC UPTAKE REGULATION PROTEIN"/>
    <property type="match status" value="1"/>
</dbReference>
<proteinExistence type="inferred from homology"/>
<evidence type="ECO:0000256" key="2">
    <source>
        <dbReference type="ARBA" id="ARBA00022491"/>
    </source>
</evidence>
<dbReference type="GO" id="GO:0000976">
    <property type="term" value="F:transcription cis-regulatory region binding"/>
    <property type="evidence" value="ECO:0007669"/>
    <property type="project" value="TreeGrafter"/>
</dbReference>
<evidence type="ECO:0000256" key="6">
    <source>
        <dbReference type="ARBA" id="ARBA00023163"/>
    </source>
</evidence>
<comment type="cofactor">
    <cofactor evidence="8">
        <name>Mn(2+)</name>
        <dbReference type="ChEBI" id="CHEBI:29035"/>
    </cofactor>
    <cofactor evidence="8">
        <name>Fe(2+)</name>
        <dbReference type="ChEBI" id="CHEBI:29033"/>
    </cofactor>
    <text evidence="8">Binds 1 Mn(2+) or Fe(2+) ion per subunit.</text>
</comment>
<comment type="cofactor">
    <cofactor evidence="7">
        <name>Zn(2+)</name>
        <dbReference type="ChEBI" id="CHEBI:29105"/>
    </cofactor>
    <text evidence="7">Binds 1 zinc ion per subunit.</text>
</comment>
<keyword evidence="6" id="KW-0804">Transcription</keyword>